<keyword evidence="1" id="KW-1133">Transmembrane helix</keyword>
<accession>A0A3A1NNW4</accession>
<organism evidence="2 3">
    <name type="scientific">Flagellimonas pelagia</name>
    <dbReference type="NCBI Taxonomy" id="2306998"/>
    <lineage>
        <taxon>Bacteria</taxon>
        <taxon>Pseudomonadati</taxon>
        <taxon>Bacteroidota</taxon>
        <taxon>Flavobacteriia</taxon>
        <taxon>Flavobacteriales</taxon>
        <taxon>Flavobacteriaceae</taxon>
        <taxon>Flagellimonas</taxon>
    </lineage>
</organism>
<name>A0A3A1NNW4_9FLAO</name>
<feature type="transmembrane region" description="Helical" evidence="1">
    <location>
        <begin position="17"/>
        <end position="38"/>
    </location>
</feature>
<feature type="transmembrane region" description="Helical" evidence="1">
    <location>
        <begin position="44"/>
        <end position="64"/>
    </location>
</feature>
<proteinExistence type="predicted"/>
<sequence>MFNEPVGWDKYVERPRLVFYGIGLLLMHGSYTSLLKYSDNPKSFFFYANVFIFFGGILLSQITWSKRFKNVFIPKIKEKLKKQDNFNISITKNQLQKLYNGFVQYDMIHSEQTNLDDFIEVFLKDWHTHNSKIFFKLDAPSCREFYELFKLKFPTNSLSLIDFFKRSDTIRRKDGKPYKYSTIKDAKSRTPVSNRSEDLKAIFESL</sequence>
<evidence type="ECO:0000313" key="3">
    <source>
        <dbReference type="Proteomes" id="UP000266691"/>
    </source>
</evidence>
<evidence type="ECO:0000256" key="1">
    <source>
        <dbReference type="SAM" id="Phobius"/>
    </source>
</evidence>
<protein>
    <submittedName>
        <fullName evidence="2">Uncharacterized protein</fullName>
    </submittedName>
</protein>
<reference evidence="2 3" key="1">
    <citation type="submission" date="2018-08" db="EMBL/GenBank/DDBJ databases">
        <title>Proposal of Muricauda 72 sp.nov. and Muricauda NH166 sp.nov., isolated from seawater.</title>
        <authorList>
            <person name="Cheng H."/>
            <person name="Wu Y.-H."/>
            <person name="Guo L.-L."/>
            <person name="Xu X.-W."/>
        </authorList>
    </citation>
    <scope>NUCLEOTIDE SEQUENCE [LARGE SCALE GENOMIC DNA]</scope>
    <source>
        <strain evidence="2 3">72</strain>
    </source>
</reference>
<gene>
    <name evidence="2" type="ORF">D2V05_05430</name>
</gene>
<comment type="caution">
    <text evidence="2">The sequence shown here is derived from an EMBL/GenBank/DDBJ whole genome shotgun (WGS) entry which is preliminary data.</text>
</comment>
<evidence type="ECO:0000313" key="2">
    <source>
        <dbReference type="EMBL" id="RIV46011.1"/>
    </source>
</evidence>
<dbReference type="Proteomes" id="UP000266691">
    <property type="component" value="Unassembled WGS sequence"/>
</dbReference>
<dbReference type="EMBL" id="QXFI01000013">
    <property type="protein sequence ID" value="RIV46011.1"/>
    <property type="molecule type" value="Genomic_DNA"/>
</dbReference>
<dbReference type="AlphaFoldDB" id="A0A3A1NNW4"/>
<keyword evidence="1" id="KW-0812">Transmembrane</keyword>
<keyword evidence="1" id="KW-0472">Membrane</keyword>